<evidence type="ECO:0000259" key="8">
    <source>
        <dbReference type="Pfam" id="PF09115"/>
    </source>
</evidence>
<dbReference type="GO" id="GO:0006261">
    <property type="term" value="P:DNA-templated DNA replication"/>
    <property type="evidence" value="ECO:0007669"/>
    <property type="project" value="TreeGrafter"/>
</dbReference>
<evidence type="ECO:0000313" key="10">
    <source>
        <dbReference type="Proteomes" id="UP000273252"/>
    </source>
</evidence>
<accession>A0A3A6QUI8</accession>
<dbReference type="Proteomes" id="UP000273252">
    <property type="component" value="Unassembled WGS sequence"/>
</dbReference>
<dbReference type="PANTHER" id="PTHR11669">
    <property type="entry name" value="REPLICATION FACTOR C / DNA POLYMERASE III GAMMA-TAU SUBUNIT"/>
    <property type="match status" value="1"/>
</dbReference>
<dbReference type="EC" id="2.7.7.7" evidence="1"/>
<protein>
    <recommendedName>
        <fullName evidence="2">DNA polymerase III subunit delta'</fullName>
        <ecNumber evidence="1">2.7.7.7</ecNumber>
    </recommendedName>
</protein>
<dbReference type="OrthoDB" id="9811073at2"/>
<dbReference type="SUPFAM" id="SSF52540">
    <property type="entry name" value="P-loop containing nucleoside triphosphate hydrolases"/>
    <property type="match status" value="1"/>
</dbReference>
<dbReference type="NCBIfam" id="NF004759">
    <property type="entry name" value="PRK06090.1"/>
    <property type="match status" value="1"/>
</dbReference>
<evidence type="ECO:0000313" key="9">
    <source>
        <dbReference type="EMBL" id="RJX72019.1"/>
    </source>
</evidence>
<dbReference type="GO" id="GO:0008408">
    <property type="term" value="F:3'-5' exonuclease activity"/>
    <property type="evidence" value="ECO:0007669"/>
    <property type="project" value="InterPro"/>
</dbReference>
<evidence type="ECO:0000256" key="3">
    <source>
        <dbReference type="ARBA" id="ARBA00022679"/>
    </source>
</evidence>
<evidence type="ECO:0000256" key="7">
    <source>
        <dbReference type="ARBA" id="ARBA00049244"/>
    </source>
</evidence>
<dbReference type="PANTHER" id="PTHR11669:SF8">
    <property type="entry name" value="DNA POLYMERASE III SUBUNIT DELTA"/>
    <property type="match status" value="1"/>
</dbReference>
<dbReference type="InterPro" id="IPR050238">
    <property type="entry name" value="DNA_Rep/Repair_Clamp_Loader"/>
</dbReference>
<dbReference type="GO" id="GO:0003677">
    <property type="term" value="F:DNA binding"/>
    <property type="evidence" value="ECO:0007669"/>
    <property type="project" value="InterPro"/>
</dbReference>
<dbReference type="AlphaFoldDB" id="A0A3A6QUI8"/>
<proteinExistence type="predicted"/>
<feature type="domain" description="DNA polymerase III delta subunit C-terminal" evidence="8">
    <location>
        <begin position="216"/>
        <end position="314"/>
    </location>
</feature>
<evidence type="ECO:0000256" key="4">
    <source>
        <dbReference type="ARBA" id="ARBA00022695"/>
    </source>
</evidence>
<comment type="caution">
    <text evidence="9">The sequence shown here is derived from an EMBL/GenBank/DDBJ whole genome shotgun (WGS) entry which is preliminary data.</text>
</comment>
<keyword evidence="3" id="KW-0808">Transferase</keyword>
<dbReference type="InterPro" id="IPR004622">
    <property type="entry name" value="DNA_pol_HolB"/>
</dbReference>
<keyword evidence="10" id="KW-1185">Reference proteome</keyword>
<dbReference type="GO" id="GO:0003887">
    <property type="term" value="F:DNA-directed DNA polymerase activity"/>
    <property type="evidence" value="ECO:0007669"/>
    <property type="project" value="UniProtKB-KW"/>
</dbReference>
<dbReference type="Pfam" id="PF13177">
    <property type="entry name" value="DNA_pol3_delta2"/>
    <property type="match status" value="1"/>
</dbReference>
<keyword evidence="6" id="KW-0239">DNA-directed DNA polymerase</keyword>
<name>A0A3A6QUI8_9VIBR</name>
<organism evidence="9 10">
    <name type="scientific">Vibrio sinensis</name>
    <dbReference type="NCBI Taxonomy" id="2302434"/>
    <lineage>
        <taxon>Bacteria</taxon>
        <taxon>Pseudomonadati</taxon>
        <taxon>Pseudomonadota</taxon>
        <taxon>Gammaproteobacteria</taxon>
        <taxon>Vibrionales</taxon>
        <taxon>Vibrionaceae</taxon>
        <taxon>Vibrio</taxon>
    </lineage>
</organism>
<keyword evidence="5" id="KW-0235">DNA replication</keyword>
<sequence>MNKLYPWLGPLWQQWQLSLEADRFSNATLLLAKEGMGADQLVEKFSRAVMCSNYASDACGFCHSCQLMQSHNHPDFHIVKPEKEGKNITVDQIRQCTRLAQESSQLSGYRIIIIEPAEAMNESAANALLKTLETPAEKCLFLLIATGMSSLLPTITSRCQQWHLTAPEDTQLVNWLAEQTSKPVPAYAAHINGYAPLTTLAFIEQGDADRFQMITDQFVASLKLQGDMVKLAKDLASDSGQQLEWLWYSLTDAQKYHFGMRLPDATPCASVLANVLDYSLLYTQTQALTGLIEQLNQHSGLNKELLILDWLFKFDGETCL</sequence>
<keyword evidence="4" id="KW-0548">Nucleotidyltransferase</keyword>
<dbReference type="InterPro" id="IPR008921">
    <property type="entry name" value="DNA_pol3_clamp-load_cplx_C"/>
</dbReference>
<comment type="catalytic activity">
    <reaction evidence="7">
        <text>DNA(n) + a 2'-deoxyribonucleoside 5'-triphosphate = DNA(n+1) + diphosphate</text>
        <dbReference type="Rhea" id="RHEA:22508"/>
        <dbReference type="Rhea" id="RHEA-COMP:17339"/>
        <dbReference type="Rhea" id="RHEA-COMP:17340"/>
        <dbReference type="ChEBI" id="CHEBI:33019"/>
        <dbReference type="ChEBI" id="CHEBI:61560"/>
        <dbReference type="ChEBI" id="CHEBI:173112"/>
        <dbReference type="EC" id="2.7.7.7"/>
    </reaction>
</comment>
<dbReference type="GO" id="GO:0009360">
    <property type="term" value="C:DNA polymerase III complex"/>
    <property type="evidence" value="ECO:0007669"/>
    <property type="project" value="InterPro"/>
</dbReference>
<evidence type="ECO:0000256" key="2">
    <source>
        <dbReference type="ARBA" id="ARBA00014363"/>
    </source>
</evidence>
<evidence type="ECO:0000256" key="6">
    <source>
        <dbReference type="ARBA" id="ARBA00022932"/>
    </source>
</evidence>
<evidence type="ECO:0000256" key="5">
    <source>
        <dbReference type="ARBA" id="ARBA00022705"/>
    </source>
</evidence>
<dbReference type="InterPro" id="IPR027417">
    <property type="entry name" value="P-loop_NTPase"/>
</dbReference>
<evidence type="ECO:0000256" key="1">
    <source>
        <dbReference type="ARBA" id="ARBA00012417"/>
    </source>
</evidence>
<dbReference type="EMBL" id="QVMU01000006">
    <property type="protein sequence ID" value="RJX72019.1"/>
    <property type="molecule type" value="Genomic_DNA"/>
</dbReference>
<dbReference type="NCBIfam" id="TIGR00678">
    <property type="entry name" value="holB"/>
    <property type="match status" value="1"/>
</dbReference>
<dbReference type="Pfam" id="PF09115">
    <property type="entry name" value="DNApol3-delta_C"/>
    <property type="match status" value="1"/>
</dbReference>
<dbReference type="InterPro" id="IPR015199">
    <property type="entry name" value="DNA_pol_III_delta_C"/>
</dbReference>
<dbReference type="SUPFAM" id="SSF48019">
    <property type="entry name" value="post-AAA+ oligomerization domain-like"/>
    <property type="match status" value="1"/>
</dbReference>
<reference evidence="9 10" key="1">
    <citation type="submission" date="2018-08" db="EMBL/GenBank/DDBJ databases">
        <title>Vibrio isolated from the Eastern China Marginal Seas.</title>
        <authorList>
            <person name="Li Y."/>
        </authorList>
    </citation>
    <scope>NUCLEOTIDE SEQUENCE [LARGE SCALE GENOMIC DNA]</scope>
    <source>
        <strain evidence="9 10">BEI233</strain>
    </source>
</reference>
<dbReference type="Gene3D" id="3.40.50.300">
    <property type="entry name" value="P-loop containing nucleotide triphosphate hydrolases"/>
    <property type="match status" value="1"/>
</dbReference>
<dbReference type="Gene3D" id="1.20.272.10">
    <property type="match status" value="1"/>
</dbReference>
<dbReference type="RefSeq" id="WP_120030666.1">
    <property type="nucleotide sequence ID" value="NZ_QVMU01000006.1"/>
</dbReference>
<gene>
    <name evidence="9" type="ORF">DZ860_09355</name>
</gene>